<dbReference type="PANTHER" id="PTHR42973:SF39">
    <property type="entry name" value="FAD-BINDING PCMH-TYPE DOMAIN-CONTAINING PROTEIN"/>
    <property type="match status" value="1"/>
</dbReference>
<dbReference type="Proteomes" id="UP000824220">
    <property type="component" value="Unassembled WGS sequence"/>
</dbReference>
<reference evidence="7" key="1">
    <citation type="journal article" date="2021" name="PeerJ">
        <title>Extensive microbial diversity within the chicken gut microbiome revealed by metagenomics and culture.</title>
        <authorList>
            <person name="Gilroy R."/>
            <person name="Ravi A."/>
            <person name="Getino M."/>
            <person name="Pursley I."/>
            <person name="Horton D.L."/>
            <person name="Alikhan N.F."/>
            <person name="Baker D."/>
            <person name="Gharbi K."/>
            <person name="Hall N."/>
            <person name="Watson M."/>
            <person name="Adriaenssens E.M."/>
            <person name="Foster-Nyarko E."/>
            <person name="Jarju S."/>
            <person name="Secka A."/>
            <person name="Antonio M."/>
            <person name="Oren A."/>
            <person name="Chaudhuri R.R."/>
            <person name="La Ragione R."/>
            <person name="Hildebrand F."/>
            <person name="Pallen M.J."/>
        </authorList>
    </citation>
    <scope>NUCLEOTIDE SEQUENCE</scope>
    <source>
        <strain evidence="7">ChiHjej8B7-3636</strain>
    </source>
</reference>
<evidence type="ECO:0000313" key="7">
    <source>
        <dbReference type="EMBL" id="HJA03869.1"/>
    </source>
</evidence>
<comment type="similarity">
    <text evidence="2">Belongs to the oxygen-dependent FAD-linked oxidoreductase family.</text>
</comment>
<proteinExistence type="inferred from homology"/>
<dbReference type="SUPFAM" id="SSF51679">
    <property type="entry name" value="Bacterial luciferase-like"/>
    <property type="match status" value="1"/>
</dbReference>
<dbReference type="Pfam" id="PF00296">
    <property type="entry name" value="Bac_luciferase"/>
    <property type="match status" value="1"/>
</dbReference>
<comment type="caution">
    <text evidence="7">The sequence shown here is derived from an EMBL/GenBank/DDBJ whole genome shotgun (WGS) entry which is preliminary data.</text>
</comment>
<dbReference type="Gene3D" id="3.20.20.30">
    <property type="entry name" value="Luciferase-like domain"/>
    <property type="match status" value="1"/>
</dbReference>
<keyword evidence="3" id="KW-0285">Flavoprotein</keyword>
<dbReference type="PROSITE" id="PS51387">
    <property type="entry name" value="FAD_PCMH"/>
    <property type="match status" value="1"/>
</dbReference>
<dbReference type="GO" id="GO:0071949">
    <property type="term" value="F:FAD binding"/>
    <property type="evidence" value="ECO:0007669"/>
    <property type="project" value="InterPro"/>
</dbReference>
<protein>
    <submittedName>
        <fullName evidence="7">LLM class flavin-dependent oxidoreductase</fullName>
    </submittedName>
</protein>
<comment type="cofactor">
    <cofactor evidence="1">
        <name>FAD</name>
        <dbReference type="ChEBI" id="CHEBI:57692"/>
    </cofactor>
</comment>
<sequence>MDYGHPIRFGTFLAPVAADPQRPVRLAQLSEQLGYDLATFQDHPYQPAFLDTWTLMSYVAAATSTIEVAPNVLNLPMRPAPVTAQAAASLDLLSGGRFSLGLGAGGFWDAMEAMGAKRLTPGEAVDALAEGIELIRELWDTDSRVRVRGGVHYSVDGAKRGPAPAHRVPIWVGAYKPRMLRLTGRLADGWLPSLAYMKPGDLQAGNARIDDSATAAGRRPDEVVRLLNISGRESAEELTALALEDGMSTFIVGNDDPRLLESFAAEIIPQVRGVVASARSQRGTSAPGRPTAALTARRPGIAYDEIPSSLREGAVEPGDFEYRSVRSNYLRGGAPGLVLRPHTIAEVSDAVGFARNHADLPLGVRSGGHGISGRSTNDGGIVIDLRALADIEVLDEASRRVRIGPGARWTEVSRALEPHGWALSSGDHGGVGVGGLGTAGGVGFLGREHGLTIDRLVAADVVLADGSVVRASATENAELFWALRGAGGNVGIAVSLEFEAVPVRDIGWVQLAFDASDTAGFVRGFADAMRAAPRDVTLFVILAPSRSGQPPIAQVYGVVDSDDPDVILERLQPFAALAPLVGQSVQLASYADVMANASDAAHSGQGEPAFRSGLIGPIDDAAAEAIAALVRSRSSLWFQLRAVGGAIADVPSGDTAYAFRDAELSVTAIGRGSTFDRLWDQLAAHFDGLYLSFESRTDPALLVQAFPPATLARLREVKRQYDPEGLFRDNFAVGTATAAEDEAA</sequence>
<name>A0A9D2KFP8_9MICO</name>
<evidence type="ECO:0000256" key="4">
    <source>
        <dbReference type="ARBA" id="ARBA00022827"/>
    </source>
</evidence>
<dbReference type="InterPro" id="IPR006093">
    <property type="entry name" value="Oxy_OxRdtase_FAD_BS"/>
</dbReference>
<dbReference type="Gene3D" id="3.30.43.10">
    <property type="entry name" value="Uridine Diphospho-n-acetylenolpyruvylglucosamine Reductase, domain 2"/>
    <property type="match status" value="1"/>
</dbReference>
<dbReference type="SUPFAM" id="SSF55103">
    <property type="entry name" value="FAD-linked oxidases, C-terminal domain"/>
    <property type="match status" value="1"/>
</dbReference>
<dbReference type="Pfam" id="PF01565">
    <property type="entry name" value="FAD_binding_4"/>
    <property type="match status" value="1"/>
</dbReference>
<keyword evidence="4" id="KW-0274">FAD</keyword>
<evidence type="ECO:0000256" key="5">
    <source>
        <dbReference type="ARBA" id="ARBA00023002"/>
    </source>
</evidence>
<evidence type="ECO:0000256" key="3">
    <source>
        <dbReference type="ARBA" id="ARBA00022630"/>
    </source>
</evidence>
<keyword evidence="5" id="KW-0560">Oxidoreductase</keyword>
<dbReference type="PROSITE" id="PS00862">
    <property type="entry name" value="OX2_COVAL_FAD"/>
    <property type="match status" value="1"/>
</dbReference>
<feature type="domain" description="FAD-binding PCMH-type" evidence="6">
    <location>
        <begin position="330"/>
        <end position="503"/>
    </location>
</feature>
<dbReference type="InterPro" id="IPR016166">
    <property type="entry name" value="FAD-bd_PCMH"/>
</dbReference>
<dbReference type="Gene3D" id="3.40.462.20">
    <property type="match status" value="1"/>
</dbReference>
<dbReference type="SUPFAM" id="SSF56176">
    <property type="entry name" value="FAD-binding/transporter-associated domain-like"/>
    <property type="match status" value="1"/>
</dbReference>
<evidence type="ECO:0000259" key="6">
    <source>
        <dbReference type="PROSITE" id="PS51387"/>
    </source>
</evidence>
<evidence type="ECO:0000256" key="2">
    <source>
        <dbReference type="ARBA" id="ARBA00005466"/>
    </source>
</evidence>
<dbReference type="PANTHER" id="PTHR42973">
    <property type="entry name" value="BINDING OXIDOREDUCTASE, PUTATIVE (AFU_ORTHOLOGUE AFUA_1G17690)-RELATED"/>
    <property type="match status" value="1"/>
</dbReference>
<dbReference type="InterPro" id="IPR016169">
    <property type="entry name" value="FAD-bd_PCMH_sub2"/>
</dbReference>
<organism evidence="7 8">
    <name type="scientific">Candidatus Microbacterium stercoravium</name>
    <dbReference type="NCBI Taxonomy" id="2838697"/>
    <lineage>
        <taxon>Bacteria</taxon>
        <taxon>Bacillati</taxon>
        <taxon>Actinomycetota</taxon>
        <taxon>Actinomycetes</taxon>
        <taxon>Micrococcales</taxon>
        <taxon>Microbacteriaceae</taxon>
        <taxon>Microbacterium</taxon>
    </lineage>
</organism>
<dbReference type="GO" id="GO:0016705">
    <property type="term" value="F:oxidoreductase activity, acting on paired donors, with incorporation or reduction of molecular oxygen"/>
    <property type="evidence" value="ECO:0007669"/>
    <property type="project" value="InterPro"/>
</dbReference>
<dbReference type="InterPro" id="IPR006094">
    <property type="entry name" value="Oxid_FAD_bind_N"/>
</dbReference>
<dbReference type="InterPro" id="IPR016164">
    <property type="entry name" value="FAD-linked_Oxase-like_C"/>
</dbReference>
<evidence type="ECO:0000313" key="8">
    <source>
        <dbReference type="Proteomes" id="UP000824220"/>
    </source>
</evidence>
<gene>
    <name evidence="7" type="ORF">H9800_03300</name>
</gene>
<accession>A0A9D2KFP8</accession>
<dbReference type="AlphaFoldDB" id="A0A9D2KFP8"/>
<dbReference type="InterPro" id="IPR016167">
    <property type="entry name" value="FAD-bd_PCMH_sub1"/>
</dbReference>
<dbReference type="InterPro" id="IPR011251">
    <property type="entry name" value="Luciferase-like_dom"/>
</dbReference>
<dbReference type="InterPro" id="IPR036318">
    <property type="entry name" value="FAD-bd_PCMH-like_sf"/>
</dbReference>
<reference evidence="7" key="2">
    <citation type="submission" date="2021-04" db="EMBL/GenBank/DDBJ databases">
        <authorList>
            <person name="Gilroy R."/>
        </authorList>
    </citation>
    <scope>NUCLEOTIDE SEQUENCE</scope>
    <source>
        <strain evidence="7">ChiHjej8B7-3636</strain>
    </source>
</reference>
<dbReference type="Gene3D" id="3.30.465.10">
    <property type="match status" value="1"/>
</dbReference>
<evidence type="ECO:0000256" key="1">
    <source>
        <dbReference type="ARBA" id="ARBA00001974"/>
    </source>
</evidence>
<dbReference type="CDD" id="cd01097">
    <property type="entry name" value="Tetrahydromethanopterin_reductase"/>
    <property type="match status" value="1"/>
</dbReference>
<dbReference type="InterPro" id="IPR036661">
    <property type="entry name" value="Luciferase-like_sf"/>
</dbReference>
<dbReference type="EMBL" id="DXAM01000046">
    <property type="protein sequence ID" value="HJA03869.1"/>
    <property type="molecule type" value="Genomic_DNA"/>
</dbReference>
<dbReference type="InterPro" id="IPR050416">
    <property type="entry name" value="FAD-linked_Oxidoreductase"/>
</dbReference>